<dbReference type="Proteomes" id="UP000217083">
    <property type="component" value="Unassembled WGS sequence"/>
</dbReference>
<evidence type="ECO:0000313" key="1">
    <source>
        <dbReference type="EMBL" id="OZM58236.1"/>
    </source>
</evidence>
<reference evidence="2" key="1">
    <citation type="submission" date="2017-08" db="EMBL/GenBank/DDBJ databases">
        <authorList>
            <person name="Huang Z."/>
        </authorList>
    </citation>
    <scope>NUCLEOTIDE SEQUENCE [LARGE SCALE GENOMIC DNA]</scope>
    <source>
        <strain evidence="2">SA5d-4</strain>
    </source>
</reference>
<dbReference type="EMBL" id="NPIA01000001">
    <property type="protein sequence ID" value="OZM58236.1"/>
    <property type="molecule type" value="Genomic_DNA"/>
</dbReference>
<comment type="caution">
    <text evidence="1">The sequence shown here is derived from an EMBL/GenBank/DDBJ whole genome shotgun (WGS) entry which is preliminary data.</text>
</comment>
<gene>
    <name evidence="1" type="ORF">CIB95_01295</name>
</gene>
<reference evidence="1 2" key="2">
    <citation type="submission" date="2017-09" db="EMBL/GenBank/DDBJ databases">
        <title>Bacillus patelloidae sp. nov., isolated from the intestinal tract of a marine limpet.</title>
        <authorList>
            <person name="Liu R."/>
            <person name="Dong C."/>
            <person name="Shao Z."/>
        </authorList>
    </citation>
    <scope>NUCLEOTIDE SEQUENCE [LARGE SCALE GENOMIC DNA]</scope>
    <source>
        <strain evidence="1 2">SA5d-4</strain>
    </source>
</reference>
<protein>
    <recommendedName>
        <fullName evidence="3">DUF3813 domain-containing protein</fullName>
    </recommendedName>
</protein>
<dbReference type="Pfam" id="PF12758">
    <property type="entry name" value="DUF3813"/>
    <property type="match status" value="1"/>
</dbReference>
<keyword evidence="2" id="KW-1185">Reference proteome</keyword>
<accession>A0A263BYJ1</accession>
<dbReference type="AlphaFoldDB" id="A0A263BYJ1"/>
<proteinExistence type="predicted"/>
<sequence>MGNKLFQLARDAVLKAEDQLRNAQSPTDIDEAINCVEIAKNNLNSAFANSTGAEREQLMEYQNQLIQTLDEKTIE</sequence>
<dbReference type="RefSeq" id="WP_094920787.1">
    <property type="nucleotide sequence ID" value="NZ_NPIA01000001.1"/>
</dbReference>
<organism evidence="1 2">
    <name type="scientific">Lottiidibacillus patelloidae</name>
    <dbReference type="NCBI Taxonomy" id="2670334"/>
    <lineage>
        <taxon>Bacteria</taxon>
        <taxon>Bacillati</taxon>
        <taxon>Bacillota</taxon>
        <taxon>Bacilli</taxon>
        <taxon>Bacillales</taxon>
        <taxon>Bacillaceae</taxon>
        <taxon>Lottiidibacillus</taxon>
    </lineage>
</organism>
<evidence type="ECO:0008006" key="3">
    <source>
        <dbReference type="Google" id="ProtNLM"/>
    </source>
</evidence>
<dbReference type="InterPro" id="IPR024217">
    <property type="entry name" value="DUF3813"/>
</dbReference>
<name>A0A263BYJ1_9BACI</name>
<evidence type="ECO:0000313" key="2">
    <source>
        <dbReference type="Proteomes" id="UP000217083"/>
    </source>
</evidence>